<dbReference type="InterPro" id="IPR033655">
    <property type="entry name" value="TGS_RelA/SpoT"/>
</dbReference>
<evidence type="ECO:0000259" key="2">
    <source>
        <dbReference type="PROSITE" id="PS51880"/>
    </source>
</evidence>
<comment type="caution">
    <text evidence="3">The sequence shown here is derived from an EMBL/GenBank/DDBJ whole genome shotgun (WGS) entry which is preliminary data.</text>
</comment>
<name>X0Y1J2_9ZZZZ</name>
<dbReference type="GO" id="GO:0005886">
    <property type="term" value="C:plasma membrane"/>
    <property type="evidence" value="ECO:0007669"/>
    <property type="project" value="TreeGrafter"/>
</dbReference>
<dbReference type="GO" id="GO:0015969">
    <property type="term" value="P:guanosine tetraphosphate metabolic process"/>
    <property type="evidence" value="ECO:0007669"/>
    <property type="project" value="InterPro"/>
</dbReference>
<reference evidence="3" key="1">
    <citation type="journal article" date="2014" name="Front. Microbiol.">
        <title>High frequency of phylogenetically diverse reductive dehalogenase-homologous genes in deep subseafloor sedimentary metagenomes.</title>
        <authorList>
            <person name="Kawai M."/>
            <person name="Futagami T."/>
            <person name="Toyoda A."/>
            <person name="Takaki Y."/>
            <person name="Nishi S."/>
            <person name="Hori S."/>
            <person name="Arai W."/>
            <person name="Tsubouchi T."/>
            <person name="Morono Y."/>
            <person name="Uchiyama I."/>
            <person name="Ito T."/>
            <person name="Fujiyama A."/>
            <person name="Inagaki F."/>
            <person name="Takami H."/>
        </authorList>
    </citation>
    <scope>NUCLEOTIDE SEQUENCE</scope>
    <source>
        <strain evidence="3">Expedition CK06-06</strain>
    </source>
</reference>
<accession>X0Y1J2</accession>
<dbReference type="SUPFAM" id="SSF81271">
    <property type="entry name" value="TGS-like"/>
    <property type="match status" value="1"/>
</dbReference>
<dbReference type="GO" id="GO:0008893">
    <property type="term" value="F:guanosine-3',5'-bis(diphosphate) 3'-diphosphatase activity"/>
    <property type="evidence" value="ECO:0007669"/>
    <property type="project" value="TreeGrafter"/>
</dbReference>
<dbReference type="InterPro" id="IPR043519">
    <property type="entry name" value="NT_sf"/>
</dbReference>
<sequence>FSFSEIMDVYAFRIVVESVDEAYCSLGIMHNLYKPVPGKFKDYIAIPKANGYQSLHTTLFGPHALPLEIQIRTTKMDHIANKGIAAHWLYKSDEKIDQAHIRAQQWINDLLEMQQKTGDSLEFVENVRINLFPDEIYIFTPKGGIMELPFGSTAVDFAYAVHTDVGNSCASARIDDKFTPLSTVLISGQTVSITTSPEARPNPAWLNFVKTAKARSAIRHLLKTQKHTEASALGKQLLQQALLEAAAPLSTI</sequence>
<dbReference type="AlphaFoldDB" id="X0Y1J2"/>
<dbReference type="GO" id="GO:0008728">
    <property type="term" value="F:GTP diphosphokinase activity"/>
    <property type="evidence" value="ECO:0007669"/>
    <property type="project" value="TreeGrafter"/>
</dbReference>
<dbReference type="Gene3D" id="3.10.20.30">
    <property type="match status" value="1"/>
</dbReference>
<dbReference type="CDD" id="cd01668">
    <property type="entry name" value="TGS_RSH"/>
    <property type="match status" value="1"/>
</dbReference>
<gene>
    <name evidence="3" type="ORF">S01H1_64258</name>
</gene>
<organism evidence="3">
    <name type="scientific">marine sediment metagenome</name>
    <dbReference type="NCBI Taxonomy" id="412755"/>
    <lineage>
        <taxon>unclassified sequences</taxon>
        <taxon>metagenomes</taxon>
        <taxon>ecological metagenomes</taxon>
    </lineage>
</organism>
<dbReference type="PANTHER" id="PTHR21262:SF36">
    <property type="entry name" value="BIFUNCTIONAL (P)PPGPP SYNTHASE_HYDROLASE SPOT"/>
    <property type="match status" value="1"/>
</dbReference>
<proteinExistence type="inferred from homology"/>
<evidence type="ECO:0000256" key="1">
    <source>
        <dbReference type="ARBA" id="ARBA00007476"/>
    </source>
</evidence>
<feature type="non-terminal residue" evidence="3">
    <location>
        <position position="1"/>
    </location>
</feature>
<dbReference type="FunFam" id="3.10.20.30:FF:000002">
    <property type="entry name" value="GTP pyrophosphokinase (RelA/SpoT)"/>
    <property type="match status" value="1"/>
</dbReference>
<dbReference type="InterPro" id="IPR004095">
    <property type="entry name" value="TGS"/>
</dbReference>
<dbReference type="GO" id="GO:0042594">
    <property type="term" value="P:response to starvation"/>
    <property type="evidence" value="ECO:0007669"/>
    <property type="project" value="TreeGrafter"/>
</dbReference>
<dbReference type="CDD" id="cd05399">
    <property type="entry name" value="NT_Rel-Spo_like"/>
    <property type="match status" value="1"/>
</dbReference>
<dbReference type="PANTHER" id="PTHR21262">
    <property type="entry name" value="GUANOSINE-3',5'-BIS DIPHOSPHATE 3'-PYROPHOSPHOHYDROLASE"/>
    <property type="match status" value="1"/>
</dbReference>
<dbReference type="InterPro" id="IPR012675">
    <property type="entry name" value="Beta-grasp_dom_sf"/>
</dbReference>
<dbReference type="InterPro" id="IPR007685">
    <property type="entry name" value="RelA_SpoT"/>
</dbReference>
<dbReference type="EMBL" id="BARS01042347">
    <property type="protein sequence ID" value="GAG41232.1"/>
    <property type="molecule type" value="Genomic_DNA"/>
</dbReference>
<feature type="non-terminal residue" evidence="3">
    <location>
        <position position="252"/>
    </location>
</feature>
<dbReference type="Pfam" id="PF02824">
    <property type="entry name" value="TGS"/>
    <property type="match status" value="1"/>
</dbReference>
<feature type="domain" description="TGS" evidence="2">
    <location>
        <begin position="134"/>
        <end position="195"/>
    </location>
</feature>
<dbReference type="PROSITE" id="PS51880">
    <property type="entry name" value="TGS"/>
    <property type="match status" value="1"/>
</dbReference>
<dbReference type="Pfam" id="PF04607">
    <property type="entry name" value="RelA_SpoT"/>
    <property type="match status" value="1"/>
</dbReference>
<comment type="similarity">
    <text evidence="1">Belongs to the RelA/SpoT family.</text>
</comment>
<dbReference type="Gene3D" id="3.30.460.10">
    <property type="entry name" value="Beta Polymerase, domain 2"/>
    <property type="match status" value="1"/>
</dbReference>
<evidence type="ECO:0000313" key="3">
    <source>
        <dbReference type="EMBL" id="GAG41232.1"/>
    </source>
</evidence>
<dbReference type="SMART" id="SM00954">
    <property type="entry name" value="RelA_SpoT"/>
    <property type="match status" value="1"/>
</dbReference>
<dbReference type="SUPFAM" id="SSF81301">
    <property type="entry name" value="Nucleotidyltransferase"/>
    <property type="match status" value="1"/>
</dbReference>
<dbReference type="InterPro" id="IPR012676">
    <property type="entry name" value="TGS-like"/>
</dbReference>
<protein>
    <recommendedName>
        <fullName evidence="2">TGS domain-containing protein</fullName>
    </recommendedName>
</protein>